<feature type="transmembrane region" description="Helical" evidence="1">
    <location>
        <begin position="273"/>
        <end position="294"/>
    </location>
</feature>
<keyword evidence="1" id="KW-0472">Membrane</keyword>
<keyword evidence="1" id="KW-1133">Transmembrane helix</keyword>
<evidence type="ECO:0000313" key="4">
    <source>
        <dbReference type="RefSeq" id="XP_016973818.1"/>
    </source>
</evidence>
<organism evidence="4">
    <name type="scientific">Drosophila rhopaloa</name>
    <name type="common">Fruit fly</name>
    <dbReference type="NCBI Taxonomy" id="1041015"/>
    <lineage>
        <taxon>Eukaryota</taxon>
        <taxon>Metazoa</taxon>
        <taxon>Ecdysozoa</taxon>
        <taxon>Arthropoda</taxon>
        <taxon>Hexapoda</taxon>
        <taxon>Insecta</taxon>
        <taxon>Pterygota</taxon>
        <taxon>Neoptera</taxon>
        <taxon>Endopterygota</taxon>
        <taxon>Diptera</taxon>
        <taxon>Brachycera</taxon>
        <taxon>Muscomorpha</taxon>
        <taxon>Ephydroidea</taxon>
        <taxon>Drosophilidae</taxon>
        <taxon>Drosophila</taxon>
        <taxon>Sophophora</taxon>
    </lineage>
</organism>
<evidence type="ECO:0000313" key="2">
    <source>
        <dbReference type="EnsemblMetazoa" id="XP_016973818.1"/>
    </source>
</evidence>
<proteinExistence type="predicted"/>
<dbReference type="EnsemblMetazoa" id="XM_017118329.1">
    <property type="protein sequence ID" value="XP_016973818.1"/>
    <property type="gene ID" value="LOC108040746"/>
</dbReference>
<feature type="transmembrane region" description="Helical" evidence="1">
    <location>
        <begin position="175"/>
        <end position="195"/>
    </location>
</feature>
<feature type="transmembrane region" description="Helical" evidence="1">
    <location>
        <begin position="233"/>
        <end position="252"/>
    </location>
</feature>
<dbReference type="RefSeq" id="XP_016973818.1">
    <property type="nucleotide sequence ID" value="XM_017118329.1"/>
</dbReference>
<dbReference type="AlphaFoldDB" id="A0A6P4EFL8"/>
<feature type="transmembrane region" description="Helical" evidence="1">
    <location>
        <begin position="151"/>
        <end position="169"/>
    </location>
</feature>
<dbReference type="Proteomes" id="UP001652680">
    <property type="component" value="Unassembled WGS sequence"/>
</dbReference>
<reference evidence="3" key="1">
    <citation type="journal article" date="2021" name="Elife">
        <title>Highly contiguous assemblies of 101 drosophilid genomes.</title>
        <authorList>
            <person name="Kim B.Y."/>
            <person name="Wang J.R."/>
            <person name="Miller D.E."/>
            <person name="Barmina O."/>
            <person name="Delaney E."/>
            <person name="Thompson A."/>
            <person name="Comeault A.A."/>
            <person name="Peede D."/>
            <person name="D'Agostino E.R."/>
            <person name="Pelaez J."/>
            <person name="Aguilar J.M."/>
            <person name="Haji D."/>
            <person name="Matsunaga T."/>
            <person name="Armstrong E.E."/>
            <person name="Zych M."/>
            <person name="Ogawa Y."/>
            <person name="Stamenkovic-Radak M."/>
            <person name="Jelic M."/>
            <person name="Veselinovic M.S."/>
            <person name="Tanaskovic M."/>
            <person name="Eric P."/>
            <person name="Gao J.J."/>
            <person name="Katoh T.K."/>
            <person name="Toda M.J."/>
            <person name="Watabe H."/>
            <person name="Watada M."/>
            <person name="Davis J.S."/>
            <person name="Moyle L.C."/>
            <person name="Manoli G."/>
            <person name="Bertolini E."/>
            <person name="Kostal V."/>
            <person name="Hawley R.S."/>
            <person name="Takahashi A."/>
            <person name="Jones C.D."/>
            <person name="Price D.K."/>
            <person name="Whiteman N."/>
            <person name="Kopp A."/>
            <person name="Matute D.R."/>
            <person name="Petrov D.A."/>
        </authorList>
    </citation>
    <scope>NUCLEOTIDE SEQUENCE [LARGE SCALE GENOMIC DNA]</scope>
</reference>
<keyword evidence="1" id="KW-0812">Transmembrane</keyword>
<feature type="transmembrane region" description="Helical" evidence="1">
    <location>
        <begin position="118"/>
        <end position="139"/>
    </location>
</feature>
<feature type="transmembrane region" description="Helical" evidence="1">
    <location>
        <begin position="207"/>
        <end position="227"/>
    </location>
</feature>
<evidence type="ECO:0000313" key="3">
    <source>
        <dbReference type="Proteomes" id="UP001652680"/>
    </source>
</evidence>
<name>A0A6P4EFL8_DRORH</name>
<keyword evidence="3" id="KW-1185">Reference proteome</keyword>
<dbReference type="GeneID" id="108040746"/>
<reference evidence="2" key="3">
    <citation type="submission" date="2025-05" db="UniProtKB">
        <authorList>
            <consortium name="EnsemblMetazoa"/>
        </authorList>
    </citation>
    <scope>IDENTIFICATION</scope>
</reference>
<reference evidence="4" key="2">
    <citation type="submission" date="2025-04" db="UniProtKB">
        <authorList>
            <consortium name="RefSeq"/>
        </authorList>
    </citation>
    <scope>IDENTIFICATION</scope>
</reference>
<feature type="transmembrane region" description="Helical" evidence="1">
    <location>
        <begin position="89"/>
        <end position="112"/>
    </location>
</feature>
<evidence type="ECO:0000256" key="1">
    <source>
        <dbReference type="SAM" id="Phobius"/>
    </source>
</evidence>
<protein>
    <submittedName>
        <fullName evidence="4">Uncharacterized protein LOC108040746</fullName>
    </submittedName>
</protein>
<accession>A0A6P4EFL8</accession>
<sequence>MSHTNLRLRGEGLRSPFIRIFQQEQEQEQPFIRRRRGQSRKQSAAINVDYQDDIRCDVMSGFDNRQPIEQDHPITISDPKVLSKFVRQVYLFSTLFCLISVVPWIIISWSGIILGEHIPVPAFVWLILALICLIILSCCPHKRFKYPCNRILSVITVFLITLFGSYYMFMVNTWVLLGSLLASGSFVVLLSVCGAKCPLRMLPNECSASIVIGTCVILLFTLGILMFFLRSPIFYLAIGIVLIVLVITMGLYQARYVHGRQKFIPLEDAPLCAMGIYTYFVINLVCFSGFYYFYLEAIQNET</sequence>
<dbReference type="OrthoDB" id="7869926at2759"/>
<gene>
    <name evidence="4" type="primary">LOC108040746</name>
    <name evidence="2" type="synonym">108040746</name>
</gene>